<dbReference type="Gene3D" id="3.90.199.10">
    <property type="entry name" value="Topoisomerase II, domain 5"/>
    <property type="match status" value="1"/>
</dbReference>
<evidence type="ECO:0000313" key="19">
    <source>
        <dbReference type="Proteomes" id="UP001224775"/>
    </source>
</evidence>
<evidence type="ECO:0000256" key="8">
    <source>
        <dbReference type="ARBA" id="ARBA00022840"/>
    </source>
</evidence>
<dbReference type="PROSITE" id="PS00177">
    <property type="entry name" value="TOPOISOMERASE_II"/>
    <property type="match status" value="1"/>
</dbReference>
<keyword evidence="19" id="KW-1185">Reference proteome</keyword>
<dbReference type="FunFam" id="3.30.230.10:FF:000008">
    <property type="entry name" value="DNA topoisomerase 2"/>
    <property type="match status" value="1"/>
</dbReference>
<evidence type="ECO:0000256" key="12">
    <source>
        <dbReference type="ARBA" id="ARBA00023235"/>
    </source>
</evidence>
<evidence type="ECO:0000256" key="13">
    <source>
        <dbReference type="PROSITE-ProRule" id="PRU01384"/>
    </source>
</evidence>
<dbReference type="GO" id="GO:0005524">
    <property type="term" value="F:ATP binding"/>
    <property type="evidence" value="ECO:0007669"/>
    <property type="project" value="UniProtKB-UniRule"/>
</dbReference>
<dbReference type="PROSITE" id="PS50880">
    <property type="entry name" value="TOPRIM"/>
    <property type="match status" value="1"/>
</dbReference>
<dbReference type="Gene3D" id="3.30.1360.40">
    <property type="match status" value="1"/>
</dbReference>
<evidence type="ECO:0000256" key="5">
    <source>
        <dbReference type="ARBA" id="ARBA00011080"/>
    </source>
</evidence>
<gene>
    <name evidence="18" type="ORF">QTG54_006996</name>
</gene>
<evidence type="ECO:0000256" key="14">
    <source>
        <dbReference type="RuleBase" id="RU362094"/>
    </source>
</evidence>
<comment type="subunit">
    <text evidence="14">Homodimer.</text>
</comment>
<keyword evidence="7 14" id="KW-0547">Nucleotide-binding</keyword>
<organism evidence="18 19">
    <name type="scientific">Skeletonema marinoi</name>
    <dbReference type="NCBI Taxonomy" id="267567"/>
    <lineage>
        <taxon>Eukaryota</taxon>
        <taxon>Sar</taxon>
        <taxon>Stramenopiles</taxon>
        <taxon>Ochrophyta</taxon>
        <taxon>Bacillariophyta</taxon>
        <taxon>Coscinodiscophyceae</taxon>
        <taxon>Thalassiosirophycidae</taxon>
        <taxon>Thalassiosirales</taxon>
        <taxon>Skeletonemataceae</taxon>
        <taxon>Skeletonema</taxon>
        <taxon>Skeletonema marinoi-dohrnii complex</taxon>
    </lineage>
</organism>
<keyword evidence="6" id="KW-0479">Metal-binding</keyword>
<evidence type="ECO:0000313" key="18">
    <source>
        <dbReference type="EMBL" id="KAK1742431.1"/>
    </source>
</evidence>
<comment type="similarity">
    <text evidence="5 14">Belongs to the type II topoisomerase family.</text>
</comment>
<dbReference type="SUPFAM" id="SSF54211">
    <property type="entry name" value="Ribosomal protein S5 domain 2-like"/>
    <property type="match status" value="1"/>
</dbReference>
<comment type="caution">
    <text evidence="18">The sequence shown here is derived from an EMBL/GenBank/DDBJ whole genome shotgun (WGS) entry which is preliminary data.</text>
</comment>
<dbReference type="InterPro" id="IPR001241">
    <property type="entry name" value="Topo_IIA"/>
</dbReference>
<dbReference type="GO" id="GO:0000712">
    <property type="term" value="P:resolution of meiotic recombination intermediates"/>
    <property type="evidence" value="ECO:0007669"/>
    <property type="project" value="TreeGrafter"/>
</dbReference>
<evidence type="ECO:0000259" key="17">
    <source>
        <dbReference type="PROSITE" id="PS52040"/>
    </source>
</evidence>
<dbReference type="Pfam" id="PF01751">
    <property type="entry name" value="Toprim"/>
    <property type="match status" value="1"/>
</dbReference>
<feature type="region of interest" description="Disordered" evidence="15">
    <location>
        <begin position="989"/>
        <end position="1012"/>
    </location>
</feature>
<feature type="compositionally biased region" description="Basic residues" evidence="15">
    <location>
        <begin position="1092"/>
        <end position="1111"/>
    </location>
</feature>
<dbReference type="CDD" id="cd03365">
    <property type="entry name" value="TOPRIM_TopoIIA"/>
    <property type="match status" value="1"/>
</dbReference>
<dbReference type="Pfam" id="PF00204">
    <property type="entry name" value="DNA_gyraseB"/>
    <property type="match status" value="1"/>
</dbReference>
<evidence type="ECO:0000259" key="16">
    <source>
        <dbReference type="PROSITE" id="PS50880"/>
    </source>
</evidence>
<dbReference type="InterPro" id="IPR018522">
    <property type="entry name" value="TopoIIA_CS"/>
</dbReference>
<dbReference type="InterPro" id="IPR013506">
    <property type="entry name" value="Topo_IIA_bsu_dom2"/>
</dbReference>
<feature type="compositionally biased region" description="Low complexity" evidence="15">
    <location>
        <begin position="1188"/>
        <end position="1198"/>
    </location>
</feature>
<keyword evidence="12 13" id="KW-0413">Isomerase</keyword>
<dbReference type="EMBL" id="JATAAI010000011">
    <property type="protein sequence ID" value="KAK1742431.1"/>
    <property type="molecule type" value="Genomic_DNA"/>
</dbReference>
<dbReference type="SMART" id="SM00434">
    <property type="entry name" value="TOP4c"/>
    <property type="match status" value="1"/>
</dbReference>
<dbReference type="PRINTS" id="PR00418">
    <property type="entry name" value="TPI2FAMILY"/>
</dbReference>
<dbReference type="GO" id="GO:0005634">
    <property type="term" value="C:nucleus"/>
    <property type="evidence" value="ECO:0007669"/>
    <property type="project" value="TreeGrafter"/>
</dbReference>
<dbReference type="GO" id="GO:0000819">
    <property type="term" value="P:sister chromatid segregation"/>
    <property type="evidence" value="ECO:0007669"/>
    <property type="project" value="TreeGrafter"/>
</dbReference>
<comment type="subcellular location">
    <subcellularLocation>
        <location evidence="4">Plastid</location>
        <location evidence="4">Chloroplast</location>
    </subcellularLocation>
</comment>
<evidence type="ECO:0000256" key="10">
    <source>
        <dbReference type="ARBA" id="ARBA00023029"/>
    </source>
</evidence>
<dbReference type="SUPFAM" id="SSF56719">
    <property type="entry name" value="Type II DNA topoisomerase"/>
    <property type="match status" value="1"/>
</dbReference>
<feature type="compositionally biased region" description="Basic residues" evidence="15">
    <location>
        <begin position="1251"/>
        <end position="1266"/>
    </location>
</feature>
<name>A0AAD8Y9R7_9STRA</name>
<dbReference type="FunFam" id="3.40.50.670:FF:000001">
    <property type="entry name" value="DNA topoisomerase 2"/>
    <property type="match status" value="1"/>
</dbReference>
<feature type="active site" description="O-(5'-phospho-DNA)-tyrosine intermediate" evidence="13">
    <location>
        <position position="723"/>
    </location>
</feature>
<evidence type="ECO:0000256" key="3">
    <source>
        <dbReference type="ARBA" id="ARBA00001946"/>
    </source>
</evidence>
<dbReference type="InterPro" id="IPR031660">
    <property type="entry name" value="TOPRIM_C"/>
</dbReference>
<dbReference type="FunFam" id="3.30.1490.30:FF:000001">
    <property type="entry name" value="DNA topoisomerase 2"/>
    <property type="match status" value="1"/>
</dbReference>
<evidence type="ECO:0000256" key="7">
    <source>
        <dbReference type="ARBA" id="ARBA00022741"/>
    </source>
</evidence>
<feature type="region of interest" description="Disordered" evidence="15">
    <location>
        <begin position="1082"/>
        <end position="1338"/>
    </location>
</feature>
<dbReference type="InterPro" id="IPR003594">
    <property type="entry name" value="HATPase_dom"/>
</dbReference>
<sequence length="1338" mass="149432">MASSSSTNAAAAQGGKSSKKTIEQTYQKKTQLEHILLRPDTYIGSTEQITQSMFVLNSDTHRIESRDVTFTPGFYKIFDEIIVNAADNKQRDPNMDRMEVVVDSDSNTISVMNNGKGIPVQIHKEHNCYVPTLIFGHLLTGSNFDDDEKKTTGGRNGYGGRAKDIKVYFLGEEKGDYTKITFRPDLDKFNMKNLDDDAKIPVKDFKSYLALFDDVEMPTAYDNMDNFEVGVTVSADGCFQQISFVNGIATTKGGGHVNFVADKVAKHIQPIVNKKNKGGSNITPAQIKNHLSVFVNCLIMNPTFDSQTKENLTTKPSVIGKEVTLSDKFLKQIEKSGIVESSSAETKRWNKEDKLTGIDKLDDANHAGTAKSKDCTLIITEGDSAKSLAMSGLSVVGRDFYGVFPLKGKPLNVRDATHAQIMKNQEIKNLLDIMGLKFGTTYDESNIKSLRYGHLMIMADQDHDGSHIKGLVINFIHHFWPSLLDVPGFLQQFITPIVKCTKGKKIKTFFTLPEYEEWKESTGNDAKGWTTKYYKGLGTSTSAEAKEYFSNLKIHEIHFNSLSDDIISVDDDMEDEPDADAPTTGSDLIDMAFAKKKVAERKQWLGSIDKDTFLNYSEAQKYGVNYSDFVNKELSLFSNYDNFRSIAHVMDGLKPSQRKILFSCFKKKLNKEMKVAQLSGYIGEHSAYHHGEASLAGAIIAMAQTYVGSNNTLGWKGSCSARYIFTRLEKFARAIFHPDDDALLNFLNDDGISIEPEYYMPIIPLILVNGSEGIGTGYSSTVHNHDPCEVIANLRKMINGEEPEMMHPCYYGFTGEIIIGSKEGGKYTIAGKIEPADWKVDPRSQTFLEEMMTGTDKSPSEIIDFKEHHTDTSVAFTITASKENIDEFEKEKGGLLGKFKLSKAISSTNMTLFDVDGKIHKYNTTSSTRLLRQTQGHAPCEDEERTQILSNKERFIEEVCEGDLVVSNRKRAELLSELSEREYDLCPKDEKMISEEEDGDDDETMEDTSSDSELVKGYEYLLGLKLWTLTFERAEDIRRQKGDKEAEVVALESTSPESIWLSDLDELDTALVERNKSIEAKKAIRSQSQPTSKKRATKQTKTKAVAKKTTKSKKEADEWNSELEESDSDGAGSDSEDDFFENNLNESPPKKVKTTDRVKTSSSKSSIRLSANGKQKVAVLGTRTQQRKSMSASKAKSSVTEMLIDSDSDESPKKLPAKKKKAARRKKSIVKEALQAEVELVDSDESPKNMPAKKKSSLSKSKASRHPKPEKISKKKATKRSSKAEKSICHFSSESESDGYESPEGDMSVDKPATSRGRKSLSKPKYTFEDSDEDDFEF</sequence>
<dbReference type="GO" id="GO:0003918">
    <property type="term" value="F:DNA topoisomerase type II (double strand cut, ATP-hydrolyzing) activity"/>
    <property type="evidence" value="ECO:0007669"/>
    <property type="project" value="UniProtKB-UniRule"/>
</dbReference>
<evidence type="ECO:0000256" key="9">
    <source>
        <dbReference type="ARBA" id="ARBA00022842"/>
    </source>
</evidence>
<evidence type="ECO:0000256" key="2">
    <source>
        <dbReference type="ARBA" id="ARBA00001913"/>
    </source>
</evidence>
<dbReference type="PROSITE" id="PS52040">
    <property type="entry name" value="TOPO_IIA"/>
    <property type="match status" value="1"/>
</dbReference>
<protein>
    <recommendedName>
        <fullName evidence="14">DNA topoisomerase 2</fullName>
        <ecNumber evidence="14">5.6.2.2</ecNumber>
    </recommendedName>
</protein>
<dbReference type="Pfam" id="PF00521">
    <property type="entry name" value="DNA_topoisoIV"/>
    <property type="match status" value="1"/>
</dbReference>
<dbReference type="InterPro" id="IPR014721">
    <property type="entry name" value="Ribsml_uS5_D2-typ_fold_subgr"/>
</dbReference>
<dbReference type="SUPFAM" id="SSF55874">
    <property type="entry name" value="ATPase domain of HSP90 chaperone/DNA topoisomerase II/histidine kinase"/>
    <property type="match status" value="1"/>
</dbReference>
<dbReference type="PANTHER" id="PTHR10169:SF38">
    <property type="entry name" value="DNA TOPOISOMERASE 2"/>
    <property type="match status" value="1"/>
</dbReference>
<dbReference type="EC" id="5.6.2.2" evidence="14"/>
<evidence type="ECO:0000256" key="1">
    <source>
        <dbReference type="ARBA" id="ARBA00000185"/>
    </source>
</evidence>
<dbReference type="GO" id="GO:0003677">
    <property type="term" value="F:DNA binding"/>
    <property type="evidence" value="ECO:0007669"/>
    <property type="project" value="UniProtKB-UniRule"/>
</dbReference>
<dbReference type="PRINTS" id="PR01158">
    <property type="entry name" value="TOPISMRASEII"/>
</dbReference>
<dbReference type="InterPro" id="IPR013757">
    <property type="entry name" value="Topo_IIA_A_a_sf"/>
</dbReference>
<dbReference type="Gene3D" id="3.40.50.670">
    <property type="match status" value="1"/>
</dbReference>
<dbReference type="InterPro" id="IPR013758">
    <property type="entry name" value="Topo_IIA_A/C_ab"/>
</dbReference>
<feature type="compositionally biased region" description="Acidic residues" evidence="15">
    <location>
        <begin position="1118"/>
        <end position="1140"/>
    </location>
</feature>
<dbReference type="Pfam" id="PF02518">
    <property type="entry name" value="HATPase_c"/>
    <property type="match status" value="1"/>
</dbReference>
<dbReference type="Gene3D" id="3.30.1490.30">
    <property type="match status" value="1"/>
</dbReference>
<feature type="compositionally biased region" description="Basic residues" evidence="15">
    <location>
        <begin position="1215"/>
        <end position="1228"/>
    </location>
</feature>
<dbReference type="InterPro" id="IPR001154">
    <property type="entry name" value="TopoII_euk"/>
</dbReference>
<dbReference type="InterPro" id="IPR002205">
    <property type="entry name" value="Topo_IIA_dom_A"/>
</dbReference>
<feature type="domain" description="Toprim" evidence="16">
    <location>
        <begin position="375"/>
        <end position="491"/>
    </location>
</feature>
<dbReference type="Proteomes" id="UP001224775">
    <property type="component" value="Unassembled WGS sequence"/>
</dbReference>
<feature type="compositionally biased region" description="Acidic residues" evidence="15">
    <location>
        <begin position="995"/>
        <end position="1010"/>
    </location>
</feature>
<dbReference type="SMART" id="SM00433">
    <property type="entry name" value="TOP2c"/>
    <property type="match status" value="1"/>
</dbReference>
<accession>A0AAD8Y9R7</accession>
<comment type="function">
    <text evidence="14">Control of topological states of DNA by transient breakage and subsequent rejoining of DNA strands. Topoisomerase II makes double-strand breaks.</text>
</comment>
<dbReference type="Gene3D" id="3.30.230.10">
    <property type="match status" value="1"/>
</dbReference>
<dbReference type="InterPro" id="IPR036890">
    <property type="entry name" value="HATPase_C_sf"/>
</dbReference>
<feature type="compositionally biased region" description="Acidic residues" evidence="15">
    <location>
        <begin position="1329"/>
        <end position="1338"/>
    </location>
</feature>
<dbReference type="InterPro" id="IPR020568">
    <property type="entry name" value="Ribosomal_Su5_D2-typ_SF"/>
</dbReference>
<dbReference type="Pfam" id="PF16898">
    <property type="entry name" value="TOPRIM_C"/>
    <property type="match status" value="1"/>
</dbReference>
<keyword evidence="11 13" id="KW-0238">DNA-binding</keyword>
<dbReference type="GO" id="GO:0009507">
    <property type="term" value="C:chloroplast"/>
    <property type="evidence" value="ECO:0007669"/>
    <property type="project" value="UniProtKB-SubCell"/>
</dbReference>
<feature type="compositionally biased region" description="Acidic residues" evidence="15">
    <location>
        <begin position="1295"/>
        <end position="1304"/>
    </location>
</feature>
<feature type="compositionally biased region" description="Low complexity" evidence="15">
    <location>
        <begin position="1"/>
        <end position="12"/>
    </location>
</feature>
<reference evidence="18" key="1">
    <citation type="submission" date="2023-06" db="EMBL/GenBank/DDBJ databases">
        <title>Survivors Of The Sea: Transcriptome response of Skeletonema marinoi to long-term dormancy.</title>
        <authorList>
            <person name="Pinder M.I.M."/>
            <person name="Kourtchenko O."/>
            <person name="Robertson E.K."/>
            <person name="Larsson T."/>
            <person name="Maumus F."/>
            <person name="Osuna-Cruz C.M."/>
            <person name="Vancaester E."/>
            <person name="Stenow R."/>
            <person name="Vandepoele K."/>
            <person name="Ploug H."/>
            <person name="Bruchert V."/>
            <person name="Godhe A."/>
            <person name="Topel M."/>
        </authorList>
    </citation>
    <scope>NUCLEOTIDE SEQUENCE</scope>
    <source>
        <strain evidence="18">R05AC</strain>
    </source>
</reference>
<comment type="cofactor">
    <cofactor evidence="2">
        <name>Ca(2+)</name>
        <dbReference type="ChEBI" id="CHEBI:29108"/>
    </cofactor>
</comment>
<comment type="catalytic activity">
    <reaction evidence="1 13 14">
        <text>ATP-dependent breakage, passage and rejoining of double-stranded DNA.</text>
        <dbReference type="EC" id="5.6.2.2"/>
    </reaction>
</comment>
<evidence type="ECO:0000256" key="11">
    <source>
        <dbReference type="ARBA" id="ARBA00023125"/>
    </source>
</evidence>
<keyword evidence="9" id="KW-0460">Magnesium</keyword>
<dbReference type="InterPro" id="IPR006171">
    <property type="entry name" value="TOPRIM_dom"/>
</dbReference>
<dbReference type="GO" id="GO:0006265">
    <property type="term" value="P:DNA topological change"/>
    <property type="evidence" value="ECO:0007669"/>
    <property type="project" value="UniProtKB-UniRule"/>
</dbReference>
<dbReference type="Gene3D" id="3.30.565.10">
    <property type="entry name" value="Histidine kinase-like ATPase, C-terminal domain"/>
    <property type="match status" value="1"/>
</dbReference>
<dbReference type="InterPro" id="IPR050634">
    <property type="entry name" value="DNA_Topoisomerase_II"/>
</dbReference>
<dbReference type="InterPro" id="IPR034157">
    <property type="entry name" value="TOPRIM_TopoII"/>
</dbReference>
<dbReference type="CDD" id="cd03481">
    <property type="entry name" value="TopoIIA_Trans_ScTopoIIA"/>
    <property type="match status" value="1"/>
</dbReference>
<keyword evidence="10 13" id="KW-0799">Topoisomerase</keyword>
<dbReference type="InterPro" id="IPR013760">
    <property type="entry name" value="Topo_IIA-like_dom_sf"/>
</dbReference>
<dbReference type="Gene3D" id="1.10.268.10">
    <property type="entry name" value="Topoisomerase, domain 3"/>
    <property type="match status" value="1"/>
</dbReference>
<dbReference type="GO" id="GO:0046872">
    <property type="term" value="F:metal ion binding"/>
    <property type="evidence" value="ECO:0007669"/>
    <property type="project" value="UniProtKB-KW"/>
</dbReference>
<dbReference type="PANTHER" id="PTHR10169">
    <property type="entry name" value="DNA TOPOISOMERASE/GYRASE"/>
    <property type="match status" value="1"/>
</dbReference>
<keyword evidence="8 14" id="KW-0067">ATP-binding</keyword>
<feature type="domain" description="Topo IIA-type catalytic" evidence="17">
    <location>
        <begin position="646"/>
        <end position="1064"/>
    </location>
</feature>
<comment type="cofactor">
    <cofactor evidence="3">
        <name>Mg(2+)</name>
        <dbReference type="ChEBI" id="CHEBI:18420"/>
    </cofactor>
</comment>
<feature type="region of interest" description="Disordered" evidence="15">
    <location>
        <begin position="1"/>
        <end position="24"/>
    </location>
</feature>
<evidence type="ECO:0000256" key="6">
    <source>
        <dbReference type="ARBA" id="ARBA00022723"/>
    </source>
</evidence>
<dbReference type="InterPro" id="IPR013759">
    <property type="entry name" value="Topo_IIA_B_C"/>
</dbReference>
<evidence type="ECO:0000256" key="4">
    <source>
        <dbReference type="ARBA" id="ARBA00004229"/>
    </source>
</evidence>
<proteinExistence type="inferred from homology"/>
<evidence type="ECO:0000256" key="15">
    <source>
        <dbReference type="SAM" id="MobiDB-lite"/>
    </source>
</evidence>